<dbReference type="InterPro" id="IPR050534">
    <property type="entry name" value="Coronavir_polyprotein_1ab"/>
</dbReference>
<dbReference type="CDD" id="cd17933">
    <property type="entry name" value="DEXSc_RecD-like"/>
    <property type="match status" value="1"/>
</dbReference>
<reference evidence="4" key="2">
    <citation type="journal article" date="2021" name="PeerJ">
        <title>Extensive microbial diversity within the chicken gut microbiome revealed by metagenomics and culture.</title>
        <authorList>
            <person name="Gilroy R."/>
            <person name="Ravi A."/>
            <person name="Getino M."/>
            <person name="Pursley I."/>
            <person name="Horton D.L."/>
            <person name="Alikhan N.F."/>
            <person name="Baker D."/>
            <person name="Gharbi K."/>
            <person name="Hall N."/>
            <person name="Watson M."/>
            <person name="Adriaenssens E.M."/>
            <person name="Foster-Nyarko E."/>
            <person name="Jarju S."/>
            <person name="Secka A."/>
            <person name="Antonio M."/>
            <person name="Oren A."/>
            <person name="Chaudhuri R.R."/>
            <person name="La Ragione R."/>
            <person name="Hildebrand F."/>
            <person name="Pallen M.J."/>
        </authorList>
    </citation>
    <scope>NUCLEOTIDE SEQUENCE</scope>
    <source>
        <strain evidence="4">G3-4614</strain>
    </source>
</reference>
<dbReference type="EMBL" id="JADIMW010000025">
    <property type="protein sequence ID" value="MBO8437762.1"/>
    <property type="molecule type" value="Genomic_DNA"/>
</dbReference>
<dbReference type="PANTHER" id="PTHR43788">
    <property type="entry name" value="DNA2/NAM7 HELICASE FAMILY MEMBER"/>
    <property type="match status" value="1"/>
</dbReference>
<keyword evidence="1" id="KW-0547">Nucleotide-binding</keyword>
<reference evidence="4" key="1">
    <citation type="submission" date="2020-10" db="EMBL/GenBank/DDBJ databases">
        <authorList>
            <person name="Gilroy R."/>
        </authorList>
    </citation>
    <scope>NUCLEOTIDE SEQUENCE</scope>
    <source>
        <strain evidence="4">G3-4614</strain>
    </source>
</reference>
<proteinExistence type="predicted"/>
<evidence type="ECO:0000313" key="4">
    <source>
        <dbReference type="EMBL" id="MBO8437762.1"/>
    </source>
</evidence>
<dbReference type="PANTHER" id="PTHR43788:SF6">
    <property type="entry name" value="DNA HELICASE B"/>
    <property type="match status" value="1"/>
</dbReference>
<dbReference type="InterPro" id="IPR027417">
    <property type="entry name" value="P-loop_NTPase"/>
</dbReference>
<name>A0A9D9E1G2_9BACT</name>
<evidence type="ECO:0000313" key="5">
    <source>
        <dbReference type="Proteomes" id="UP000823636"/>
    </source>
</evidence>
<feature type="domain" description="UvrD-like helicase C-terminal" evidence="3">
    <location>
        <begin position="411"/>
        <end position="462"/>
    </location>
</feature>
<dbReference type="AlphaFoldDB" id="A0A9D9E1G2"/>
<dbReference type="SUPFAM" id="SSF52540">
    <property type="entry name" value="P-loop containing nucleoside triphosphate hydrolases"/>
    <property type="match status" value="2"/>
</dbReference>
<dbReference type="Pfam" id="PF13538">
    <property type="entry name" value="UvrD_C_2"/>
    <property type="match status" value="1"/>
</dbReference>
<evidence type="ECO:0000256" key="2">
    <source>
        <dbReference type="ARBA" id="ARBA00022840"/>
    </source>
</evidence>
<accession>A0A9D9E1G2</accession>
<organism evidence="4 5">
    <name type="scientific">Candidatus Caccoplasma merdipullorum</name>
    <dbReference type="NCBI Taxonomy" id="2840718"/>
    <lineage>
        <taxon>Bacteria</taxon>
        <taxon>Pseudomonadati</taxon>
        <taxon>Bacteroidota</taxon>
        <taxon>Bacteroidia</taxon>
        <taxon>Bacteroidales</taxon>
        <taxon>Bacteroidaceae</taxon>
        <taxon>Bacteroidaceae incertae sedis</taxon>
        <taxon>Candidatus Caccoplasma</taxon>
    </lineage>
</organism>
<protein>
    <submittedName>
        <fullName evidence="4">AAA family ATPase</fullName>
    </submittedName>
</protein>
<keyword evidence="2" id="KW-0067">ATP-binding</keyword>
<dbReference type="GO" id="GO:0003678">
    <property type="term" value="F:DNA helicase activity"/>
    <property type="evidence" value="ECO:0007669"/>
    <property type="project" value="UniProtKB-ARBA"/>
</dbReference>
<dbReference type="Proteomes" id="UP000823636">
    <property type="component" value="Unassembled WGS sequence"/>
</dbReference>
<dbReference type="GO" id="GO:0005524">
    <property type="term" value="F:ATP binding"/>
    <property type="evidence" value="ECO:0007669"/>
    <property type="project" value="UniProtKB-KW"/>
</dbReference>
<evidence type="ECO:0000259" key="3">
    <source>
        <dbReference type="Pfam" id="PF13538"/>
    </source>
</evidence>
<sequence>MLYGNFLKRLSENLEYVPTGEQALLMARLAKFSFEMQGRDIFLLKGYAGTGKSSLVGAFVKTLAQFRIRSVLMAPTGRAAKVFGQYAATPAFTIHKKIYRQKGFSPDMTGFSLTENRFRNTLFIVDEASMIADSSNDSAFCGSGSLLDDLLEFVYSAPGCKLVLIGDSAQLPPVGKSESPALDTEALTARGFSVTAMELEEVVRQESDSGILTNATALRNKIGVFPAPMPELRIKGFADIRRVSGEMLIEELDSAYSHDGIEETVIITRSNKRANIFNDGVRNRLLYREEELTCGDLLLIARNNYFWGEESEGIDFIANGDTARVMRVHHYESMYGFRFADVTLLLIDYDIEIDAKIILDTLHTESPSLTPDMNNMLFNRVMEDYADVKQKRERLKRVRSDVWYNALQVKYAYAVTCHKAQGGQWKNVFLDMGNINADALGTEFYRWLYTAFTRATERLYLINMPEMFVADSGGES</sequence>
<dbReference type="CDD" id="cd18809">
    <property type="entry name" value="SF1_C_RecD"/>
    <property type="match status" value="1"/>
</dbReference>
<evidence type="ECO:0000256" key="1">
    <source>
        <dbReference type="ARBA" id="ARBA00022741"/>
    </source>
</evidence>
<dbReference type="Pfam" id="PF13604">
    <property type="entry name" value="AAA_30"/>
    <property type="match status" value="1"/>
</dbReference>
<dbReference type="Gene3D" id="3.40.50.300">
    <property type="entry name" value="P-loop containing nucleotide triphosphate hydrolases"/>
    <property type="match status" value="2"/>
</dbReference>
<comment type="caution">
    <text evidence="4">The sequence shown here is derived from an EMBL/GenBank/DDBJ whole genome shotgun (WGS) entry which is preliminary data.</text>
</comment>
<gene>
    <name evidence="4" type="ORF">IAC54_02545</name>
</gene>
<dbReference type="InterPro" id="IPR027785">
    <property type="entry name" value="UvrD-like_helicase_C"/>
</dbReference>